<dbReference type="SMART" id="SM00062">
    <property type="entry name" value="PBPb"/>
    <property type="match status" value="1"/>
</dbReference>
<accession>A0ABQ4U9D4</accession>
<dbReference type="InterPro" id="IPR001638">
    <property type="entry name" value="Solute-binding_3/MltF_N"/>
</dbReference>
<dbReference type="RefSeq" id="WP_238184981.1">
    <property type="nucleotide sequence ID" value="NZ_BPRB01000309.1"/>
</dbReference>
<evidence type="ECO:0000256" key="1">
    <source>
        <dbReference type="ARBA" id="ARBA00022729"/>
    </source>
</evidence>
<dbReference type="SUPFAM" id="SSF53850">
    <property type="entry name" value="Periplasmic binding protein-like II"/>
    <property type="match status" value="1"/>
</dbReference>
<dbReference type="EMBL" id="BPRB01000309">
    <property type="protein sequence ID" value="GJE62345.1"/>
    <property type="molecule type" value="Genomic_DNA"/>
</dbReference>
<dbReference type="Pfam" id="PF00497">
    <property type="entry name" value="SBP_bac_3"/>
    <property type="match status" value="1"/>
</dbReference>
<comment type="caution">
    <text evidence="4">The sequence shown here is derived from an EMBL/GenBank/DDBJ whole genome shotgun (WGS) entry which is preliminary data.</text>
</comment>
<dbReference type="PANTHER" id="PTHR35936">
    <property type="entry name" value="MEMBRANE-BOUND LYTIC MUREIN TRANSGLYCOSYLASE F"/>
    <property type="match status" value="1"/>
</dbReference>
<protein>
    <recommendedName>
        <fullName evidence="3">Solute-binding protein family 3/N-terminal domain-containing protein</fullName>
    </recommendedName>
</protein>
<feature type="chain" id="PRO_5046028607" description="Solute-binding protein family 3/N-terminal domain-containing protein" evidence="2">
    <location>
        <begin position="26"/>
        <end position="264"/>
    </location>
</feature>
<gene>
    <name evidence="4" type="ORF">MPOCJGCO_4478</name>
</gene>
<keyword evidence="5" id="KW-1185">Reference proteome</keyword>
<keyword evidence="1 2" id="KW-0732">Signal</keyword>
<evidence type="ECO:0000256" key="2">
    <source>
        <dbReference type="SAM" id="SignalP"/>
    </source>
</evidence>
<feature type="signal peptide" evidence="2">
    <location>
        <begin position="1"/>
        <end position="25"/>
    </location>
</feature>
<evidence type="ECO:0000313" key="4">
    <source>
        <dbReference type="EMBL" id="GJE62345.1"/>
    </source>
</evidence>
<reference evidence="4" key="1">
    <citation type="journal article" date="2021" name="Front. Microbiol.">
        <title>Comprehensive Comparative Genomics and Phenotyping of Methylobacterium Species.</title>
        <authorList>
            <person name="Alessa O."/>
            <person name="Ogura Y."/>
            <person name="Fujitani Y."/>
            <person name="Takami H."/>
            <person name="Hayashi T."/>
            <person name="Sahin N."/>
            <person name="Tani A."/>
        </authorList>
    </citation>
    <scope>NUCLEOTIDE SEQUENCE</scope>
    <source>
        <strain evidence="4">DSM 23632</strain>
    </source>
</reference>
<evidence type="ECO:0000313" key="5">
    <source>
        <dbReference type="Proteomes" id="UP001055057"/>
    </source>
</evidence>
<sequence>MSLVHTLASAIAVLAAATMPGAAQDAAVKAELAPTGTLRVGLIEAPTAGLIFVSHAKDGKPEGVTADLSADIAQELGLPLAVTLFPNSGAAATALQAGTIDISYMPVDATRRQVIDFGPGYYDLESTYLATAASGIADVSQVDRPGIRVVAIDGTTTIRASARTLTQTQPVGVPSVAEAVERMRMGQADAFALSRDTLQPIVPQVPGSRIVDGGFQQTQVAVALPKGRPIALAYVTAWLAEAKKSGLVRRIFDERGFRGDAVAP</sequence>
<reference evidence="4" key="2">
    <citation type="submission" date="2021-08" db="EMBL/GenBank/DDBJ databases">
        <authorList>
            <person name="Tani A."/>
            <person name="Ola A."/>
            <person name="Ogura Y."/>
            <person name="Katsura K."/>
            <person name="Hayashi T."/>
        </authorList>
    </citation>
    <scope>NUCLEOTIDE SEQUENCE</scope>
    <source>
        <strain evidence="4">DSM 23632</strain>
    </source>
</reference>
<dbReference type="PANTHER" id="PTHR35936:SF17">
    <property type="entry name" value="ARGININE-BINDING EXTRACELLULAR PROTEIN ARTP"/>
    <property type="match status" value="1"/>
</dbReference>
<dbReference type="Proteomes" id="UP001055057">
    <property type="component" value="Unassembled WGS sequence"/>
</dbReference>
<evidence type="ECO:0000259" key="3">
    <source>
        <dbReference type="SMART" id="SM00062"/>
    </source>
</evidence>
<organism evidence="4 5">
    <name type="scientific">Methylobacterium trifolii</name>
    <dbReference type="NCBI Taxonomy" id="1003092"/>
    <lineage>
        <taxon>Bacteria</taxon>
        <taxon>Pseudomonadati</taxon>
        <taxon>Pseudomonadota</taxon>
        <taxon>Alphaproteobacteria</taxon>
        <taxon>Hyphomicrobiales</taxon>
        <taxon>Methylobacteriaceae</taxon>
        <taxon>Methylobacterium</taxon>
    </lineage>
</organism>
<proteinExistence type="predicted"/>
<dbReference type="Gene3D" id="3.40.190.10">
    <property type="entry name" value="Periplasmic binding protein-like II"/>
    <property type="match status" value="2"/>
</dbReference>
<name>A0ABQ4U9D4_9HYPH</name>
<feature type="domain" description="Solute-binding protein family 3/N-terminal" evidence="3">
    <location>
        <begin position="37"/>
        <end position="255"/>
    </location>
</feature>